<gene>
    <name evidence="3" type="ORF">MERR_LOCUS21684</name>
</gene>
<feature type="region of interest" description="Disordered" evidence="1">
    <location>
        <begin position="1"/>
        <end position="21"/>
    </location>
</feature>
<feature type="domain" description="Retrotransposon gag" evidence="2">
    <location>
        <begin position="136"/>
        <end position="226"/>
    </location>
</feature>
<dbReference type="InterPro" id="IPR021109">
    <property type="entry name" value="Peptidase_aspartic_dom_sf"/>
</dbReference>
<feature type="compositionally biased region" description="Low complexity" evidence="1">
    <location>
        <begin position="66"/>
        <end position="83"/>
    </location>
</feature>
<feature type="region of interest" description="Disordered" evidence="1">
    <location>
        <begin position="258"/>
        <end position="294"/>
    </location>
</feature>
<dbReference type="CDD" id="cd00303">
    <property type="entry name" value="retropepsin_like"/>
    <property type="match status" value="1"/>
</dbReference>
<name>A0A6D2J4F8_9BRAS</name>
<accession>A0A6D2J4F8</accession>
<dbReference type="Gene3D" id="2.40.70.10">
    <property type="entry name" value="Acid Proteases"/>
    <property type="match status" value="1"/>
</dbReference>
<dbReference type="Proteomes" id="UP000467841">
    <property type="component" value="Unassembled WGS sequence"/>
</dbReference>
<dbReference type="EMBL" id="CACVBM020001147">
    <property type="protein sequence ID" value="CAA7034449.1"/>
    <property type="molecule type" value="Genomic_DNA"/>
</dbReference>
<comment type="caution">
    <text evidence="3">The sequence shown here is derived from an EMBL/GenBank/DDBJ whole genome shotgun (WGS) entry which is preliminary data.</text>
</comment>
<protein>
    <recommendedName>
        <fullName evidence="2">Retrotransposon gag domain-containing protein</fullName>
    </recommendedName>
</protein>
<dbReference type="SUPFAM" id="SSF50630">
    <property type="entry name" value="Acid proteases"/>
    <property type="match status" value="1"/>
</dbReference>
<dbReference type="Pfam" id="PF08284">
    <property type="entry name" value="RVP_2"/>
    <property type="match status" value="1"/>
</dbReference>
<dbReference type="InterPro" id="IPR032567">
    <property type="entry name" value="RTL1-rel"/>
</dbReference>
<keyword evidence="4" id="KW-1185">Reference proteome</keyword>
<dbReference type="PANTHER" id="PTHR15503:SF40">
    <property type="match status" value="1"/>
</dbReference>
<dbReference type="AlphaFoldDB" id="A0A6D2J4F8"/>
<sequence>MVETRSQSSNSETEEVGSSRIDLVLQRTQTLEEAIAKQNAMIMEQNNTIARNNAEMFEAMRLIARPPTAPSSSTPAAASDAAPPTRPGMPINYAGVTRLAKLDFPRFNGDKLTEWLFKAEQFFEIDHTPDEIKVAIVSIHLDELAATWHQSMFQSEFNNLNLKDWRVYKKLLKERFNDVLDDPILELKKLCETDGIIDSHNKFENIRTRVNFSEEYLVRHYLAGLSLETQMHVRMFDPQTVRQCLMLGRLYEKAHPVTGSVPSGNNARPSPAPKTTSGFKKDFGTFQPKTKPVEKRGMKPQLFLTPEQMADKRAKGECYYCPEKYSREHFLTHKDTQLFCMVSDDRLEDEELQSDTDEDEAVGEIAQISLNALTGVTDYHTMRVKGVHNKRSLFMLVDSGSTHNFLDVSMARKLGCKLLPSGNSRVLVADGNRLKVDARVAQFQWDFQGTSFTDDFMIIPLNGCDVVLGVQWLKKFGPITWDFQRLSMKFFWCNRKVVLNGIHPGSVRSIKAEKLNKLQDESIQLSMLCVSAEDEPCETTLFSLEAETSVETIHPEILSLLDRFKHIFAEPVELPPFRENHNHKIQLIEGANPVNQRPYHYAVHQKNEIDKIV</sequence>
<dbReference type="OrthoDB" id="1038541at2759"/>
<evidence type="ECO:0000313" key="3">
    <source>
        <dbReference type="EMBL" id="CAA7034449.1"/>
    </source>
</evidence>
<evidence type="ECO:0000313" key="4">
    <source>
        <dbReference type="Proteomes" id="UP000467841"/>
    </source>
</evidence>
<dbReference type="InterPro" id="IPR005162">
    <property type="entry name" value="Retrotrans_gag_dom"/>
</dbReference>
<feature type="compositionally biased region" description="Polar residues" evidence="1">
    <location>
        <begin position="260"/>
        <end position="278"/>
    </location>
</feature>
<feature type="compositionally biased region" description="Polar residues" evidence="1">
    <location>
        <begin position="1"/>
        <end position="11"/>
    </location>
</feature>
<evidence type="ECO:0000256" key="1">
    <source>
        <dbReference type="SAM" id="MobiDB-lite"/>
    </source>
</evidence>
<feature type="region of interest" description="Disordered" evidence="1">
    <location>
        <begin position="66"/>
        <end position="87"/>
    </location>
</feature>
<dbReference type="PANTHER" id="PTHR15503">
    <property type="entry name" value="LDOC1 RELATED"/>
    <property type="match status" value="1"/>
</dbReference>
<proteinExistence type="predicted"/>
<dbReference type="Pfam" id="PF03732">
    <property type="entry name" value="Retrotrans_gag"/>
    <property type="match status" value="1"/>
</dbReference>
<reference evidence="3" key="1">
    <citation type="submission" date="2020-01" db="EMBL/GenBank/DDBJ databases">
        <authorList>
            <person name="Mishra B."/>
        </authorList>
    </citation>
    <scope>NUCLEOTIDE SEQUENCE [LARGE SCALE GENOMIC DNA]</scope>
</reference>
<evidence type="ECO:0000259" key="2">
    <source>
        <dbReference type="Pfam" id="PF03732"/>
    </source>
</evidence>
<organism evidence="3 4">
    <name type="scientific">Microthlaspi erraticum</name>
    <dbReference type="NCBI Taxonomy" id="1685480"/>
    <lineage>
        <taxon>Eukaryota</taxon>
        <taxon>Viridiplantae</taxon>
        <taxon>Streptophyta</taxon>
        <taxon>Embryophyta</taxon>
        <taxon>Tracheophyta</taxon>
        <taxon>Spermatophyta</taxon>
        <taxon>Magnoliopsida</taxon>
        <taxon>eudicotyledons</taxon>
        <taxon>Gunneridae</taxon>
        <taxon>Pentapetalae</taxon>
        <taxon>rosids</taxon>
        <taxon>malvids</taxon>
        <taxon>Brassicales</taxon>
        <taxon>Brassicaceae</taxon>
        <taxon>Coluteocarpeae</taxon>
        <taxon>Microthlaspi</taxon>
    </lineage>
</organism>